<keyword evidence="2" id="KW-1133">Transmembrane helix</keyword>
<evidence type="ECO:0000313" key="4">
    <source>
        <dbReference type="Proteomes" id="UP001181622"/>
    </source>
</evidence>
<dbReference type="Proteomes" id="UP001181622">
    <property type="component" value="Unassembled WGS sequence"/>
</dbReference>
<evidence type="ECO:0000256" key="2">
    <source>
        <dbReference type="SAM" id="Phobius"/>
    </source>
</evidence>
<dbReference type="RefSeq" id="WP_309391411.1">
    <property type="nucleotide sequence ID" value="NZ_JADBEO010000018.1"/>
</dbReference>
<keyword evidence="4" id="KW-1185">Reference proteome</keyword>
<accession>A0ABU1DGG4</accession>
<sequence length="1159" mass="120127">MPKAGKPKTASRLRAAALPWIGRRPGRLRADGHQASPKPTWRRLVQIVAGAGLAVGALGLAAWLAILYLPLPASQVIPRVKAAIEERLGPAYAVAIEDAELQRDRQGVELRLVDLVITKTDGGQALARVPRAELELDGMGLLGGEVKVRRVHVTAPKLDLRFDTTVDAASKNSDLPDRILAAIGDLDRLLGADGAAGALEEVDVSNATLLVAPRARAPLSFDGVDLRLSRGTGGAIALTAASSRAESRWSSALTVSAADGEKGRVIDLGLENVDLGPYSAPFAEKAGAPPVSGRIAGHLNARIGPDSRLAAGEGRIEARDLLITLPRKQDPGKPADGPISIDRLQLALGWDAQKRALLIEPSHIRGKGGQGGFTGALTAPATAGEPWLIDVKGRDVLLAGENVGDPPLRLDRVDVAASFDPAKGVLDVGKAQFLGPTARAAATATVRFEGESPAVKLGLVTEPMPTSAVKRLWPYFLAGSVRSWVVENVGAGTVDSLSLTIDVPSNVLHTLGPHDPLPDGSMFLDIGFTGGVLRGSAGMPWIEGAKGRVTSTARKTEVSIERAFVSGGEEGQLGVSDVLFSVADLAPRYPKARLTLKADGSLRRALSMLSSGAFGANPVPAQIDVSKVSGRLTSNVMVDLELAHDDGKSPPPVVNATADMRDVRIAGVFASRNFEKGALQLKVGEGPTTLSGKGQVGGAPATVLMTDAPSAPGGPTKRKLNVVLTADAADLQRLGLDVPGSMRGSVPLSADLMIDEPRAPMNVSADLTGVGIDGVVPGFRKPAGRAGKLSFVVEKNADRTLIRDFAIESGDRSVRGSIEFGPKGELVSASLPIYRPGPGDDAKVEIEKPKGGVTRVAVQGAALDLKPILDRVRGKPTSAGVAADKSDAGAVPKDLDVSAKLGTGLGYGGEAIAGLDMRLMVRGGKVTDADGAGRIGDGPISVATGESGRLAIAGKDAGSFFRFADLYSRIDGGDFTLAASLAGGPGVLKINRFAVRNETALERARQATDADRSAPAEAQQRSSTRFDKLQVIFVQQSGVIKVSEATVYGPTIGATLEGTVNYAADRVDLVGTFVPVYALNNLVSRVPIIGALLGGGKNGGLVGVTFQVRGGTSSPTVSINPMSAVAPGFLRKMFEFRQNGESGQEPVTGSTPQSAPTQQ</sequence>
<comment type="caution">
    <text evidence="3">The sequence shown here is derived from an EMBL/GenBank/DDBJ whole genome shotgun (WGS) entry which is preliminary data.</text>
</comment>
<evidence type="ECO:0000256" key="1">
    <source>
        <dbReference type="SAM" id="MobiDB-lite"/>
    </source>
</evidence>
<keyword evidence="2" id="KW-0472">Membrane</keyword>
<feature type="transmembrane region" description="Helical" evidence="2">
    <location>
        <begin position="44"/>
        <end position="69"/>
    </location>
</feature>
<proteinExistence type="predicted"/>
<dbReference type="EMBL" id="JADBEO010000018">
    <property type="protein sequence ID" value="MDR4306995.1"/>
    <property type="molecule type" value="Genomic_DNA"/>
</dbReference>
<protein>
    <submittedName>
        <fullName evidence="3">Preprotein translocase subunit TatC</fullName>
    </submittedName>
</protein>
<feature type="region of interest" description="Disordered" evidence="1">
    <location>
        <begin position="1140"/>
        <end position="1159"/>
    </location>
</feature>
<gene>
    <name evidence="3" type="ORF">IHQ68_10230</name>
</gene>
<name>A0ABU1DGG4_9HYPH</name>
<organism evidence="3 4">
    <name type="scientific">Chelatococcus sambhunathii</name>
    <dbReference type="NCBI Taxonomy" id="363953"/>
    <lineage>
        <taxon>Bacteria</taxon>
        <taxon>Pseudomonadati</taxon>
        <taxon>Pseudomonadota</taxon>
        <taxon>Alphaproteobacteria</taxon>
        <taxon>Hyphomicrobiales</taxon>
        <taxon>Chelatococcaceae</taxon>
        <taxon>Chelatococcus</taxon>
    </lineage>
</organism>
<reference evidence="3" key="1">
    <citation type="submission" date="2020-10" db="EMBL/GenBank/DDBJ databases">
        <authorList>
            <person name="Abbas A."/>
            <person name="Razzaq R."/>
            <person name="Waqas M."/>
            <person name="Abbas N."/>
            <person name="Nielsen T.K."/>
            <person name="Hansen L.H."/>
            <person name="Hussain S."/>
            <person name="Shahid M."/>
        </authorList>
    </citation>
    <scope>NUCLEOTIDE SEQUENCE</scope>
    <source>
        <strain evidence="3">S14</strain>
    </source>
</reference>
<keyword evidence="2" id="KW-0812">Transmembrane</keyword>
<evidence type="ECO:0000313" key="3">
    <source>
        <dbReference type="EMBL" id="MDR4306995.1"/>
    </source>
</evidence>